<keyword evidence="1" id="KW-0862">Zinc</keyword>
<gene>
    <name evidence="3" type="ORF">BO99DRAFT_298874</name>
</gene>
<dbReference type="AlphaFoldDB" id="A0A2V5HJM8"/>
<feature type="non-terminal residue" evidence="3">
    <location>
        <position position="1"/>
    </location>
</feature>
<sequence>ICYEFANNGNCNRRSCRYAHVQNDQASSFPRPAARNRSSYPRLSNSERDFRAWKRNVDIISTASQLSSVFREARRLIDIDVGMRQSVIQTFSTESGSRCIKKMLDQTFEGLDGFGQKQLLRAQAIPFFEVISHPEVLSSPVLEQAVGTIYNLLYGRGGASASRLFAYVSDVLNKRVKDETTASWLEVTLSVFSQMVELNSEALVQDYLRTVAKGFEEIFLAWTSSYSEASLHRQSQVHLERLLRRFEIGSSLPSIVENNSQGSAIDHGNFVSKCEPPGGRHDNDHADICQARIVPSYQEILSMRNEYLHLHDPSQWHVRGLEGLLDRNFRLLREDTIGLLRDAIHSEFRLSGQSQRGKSQQRRNVYHDVRILSVEFHSTSGVQFEVGF</sequence>
<name>A0A2V5HJM8_ASPV1</name>
<dbReference type="PROSITE" id="PS50103">
    <property type="entry name" value="ZF_C3H1"/>
    <property type="match status" value="1"/>
</dbReference>
<keyword evidence="4" id="KW-1185">Reference proteome</keyword>
<dbReference type="InterPro" id="IPR000571">
    <property type="entry name" value="Znf_CCCH"/>
</dbReference>
<dbReference type="STRING" id="1450538.A0A2V5HJM8"/>
<dbReference type="Proteomes" id="UP000249829">
    <property type="component" value="Unassembled WGS sequence"/>
</dbReference>
<evidence type="ECO:0000313" key="4">
    <source>
        <dbReference type="Proteomes" id="UP000249829"/>
    </source>
</evidence>
<protein>
    <recommendedName>
        <fullName evidence="2">C3H1-type domain-containing protein</fullName>
    </recommendedName>
</protein>
<proteinExistence type="predicted"/>
<accession>A0A2V5HJM8</accession>
<dbReference type="GO" id="GO:0008270">
    <property type="term" value="F:zinc ion binding"/>
    <property type="evidence" value="ECO:0007669"/>
    <property type="project" value="UniProtKB-KW"/>
</dbReference>
<evidence type="ECO:0000256" key="1">
    <source>
        <dbReference type="PROSITE-ProRule" id="PRU00723"/>
    </source>
</evidence>
<feature type="zinc finger region" description="C3H1-type" evidence="1">
    <location>
        <begin position="1"/>
        <end position="23"/>
    </location>
</feature>
<feature type="domain" description="C3H1-type" evidence="2">
    <location>
        <begin position="1"/>
        <end position="23"/>
    </location>
</feature>
<organism evidence="3 4">
    <name type="scientific">Aspergillus violaceofuscus (strain CBS 115571)</name>
    <dbReference type="NCBI Taxonomy" id="1450538"/>
    <lineage>
        <taxon>Eukaryota</taxon>
        <taxon>Fungi</taxon>
        <taxon>Dikarya</taxon>
        <taxon>Ascomycota</taxon>
        <taxon>Pezizomycotina</taxon>
        <taxon>Eurotiomycetes</taxon>
        <taxon>Eurotiomycetidae</taxon>
        <taxon>Eurotiales</taxon>
        <taxon>Aspergillaceae</taxon>
        <taxon>Aspergillus</taxon>
    </lineage>
</organism>
<dbReference type="OMA" id="DICQARI"/>
<feature type="non-terminal residue" evidence="3">
    <location>
        <position position="388"/>
    </location>
</feature>
<dbReference type="EMBL" id="KZ825101">
    <property type="protein sequence ID" value="PYI24675.1"/>
    <property type="molecule type" value="Genomic_DNA"/>
</dbReference>
<keyword evidence="1" id="KW-0479">Metal-binding</keyword>
<evidence type="ECO:0000313" key="3">
    <source>
        <dbReference type="EMBL" id="PYI24675.1"/>
    </source>
</evidence>
<evidence type="ECO:0000259" key="2">
    <source>
        <dbReference type="PROSITE" id="PS50103"/>
    </source>
</evidence>
<keyword evidence="1" id="KW-0863">Zinc-finger</keyword>
<reference evidence="3 4" key="1">
    <citation type="submission" date="2018-02" db="EMBL/GenBank/DDBJ databases">
        <title>The genomes of Aspergillus section Nigri reveals drivers in fungal speciation.</title>
        <authorList>
            <consortium name="DOE Joint Genome Institute"/>
            <person name="Vesth T.C."/>
            <person name="Nybo J."/>
            <person name="Theobald S."/>
            <person name="Brandl J."/>
            <person name="Frisvad J.C."/>
            <person name="Nielsen K.F."/>
            <person name="Lyhne E.K."/>
            <person name="Kogle M.E."/>
            <person name="Kuo A."/>
            <person name="Riley R."/>
            <person name="Clum A."/>
            <person name="Nolan M."/>
            <person name="Lipzen A."/>
            <person name="Salamov A."/>
            <person name="Henrissat B."/>
            <person name="Wiebenga A."/>
            <person name="De vries R.P."/>
            <person name="Grigoriev I.V."/>
            <person name="Mortensen U.H."/>
            <person name="Andersen M.R."/>
            <person name="Baker S.E."/>
        </authorList>
    </citation>
    <scope>NUCLEOTIDE SEQUENCE [LARGE SCALE GENOMIC DNA]</scope>
    <source>
        <strain evidence="3 4">CBS 115571</strain>
    </source>
</reference>